<dbReference type="Pfam" id="PF00557">
    <property type="entry name" value="Peptidase_M24"/>
    <property type="match status" value="1"/>
</dbReference>
<dbReference type="Proteomes" id="UP000612956">
    <property type="component" value="Unassembled WGS sequence"/>
</dbReference>
<dbReference type="GO" id="GO:0016787">
    <property type="term" value="F:hydrolase activity"/>
    <property type="evidence" value="ECO:0007669"/>
    <property type="project" value="UniProtKB-KW"/>
</dbReference>
<keyword evidence="1 3" id="KW-0479">Metal-binding</keyword>
<keyword evidence="7" id="KW-1185">Reference proteome</keyword>
<comment type="similarity">
    <text evidence="3">Belongs to the peptidase M24B family.</text>
</comment>
<protein>
    <submittedName>
        <fullName evidence="6">Dipeptidase PepE</fullName>
    </submittedName>
</protein>
<dbReference type="EMBL" id="BMMW01000001">
    <property type="protein sequence ID" value="GGK37283.1"/>
    <property type="molecule type" value="Genomic_DNA"/>
</dbReference>
<evidence type="ECO:0000313" key="7">
    <source>
        <dbReference type="Proteomes" id="UP000612956"/>
    </source>
</evidence>
<comment type="caution">
    <text evidence="6">The sequence shown here is derived from an EMBL/GenBank/DDBJ whole genome shotgun (WGS) entry which is preliminary data.</text>
</comment>
<dbReference type="InterPro" id="IPR000994">
    <property type="entry name" value="Pept_M24"/>
</dbReference>
<sequence>MKVYADRLARAADAARAANVDALLITPGPDLRYLVGSAADSFERLTVLIIPADGSTPTVVLPTLELASLNGSAVGELGLRVVDWVDGVDPYDLVRDALPADARVAVTDTMPALHLLPLAARFGSLPVSATPVLRTLRMTKDDAELDALRRAGAAIDRVHARMGEFLRPGRTEAEVGADITAAIIEEGHTEAAFVIVGSGPHGADPHHLVSDRVIEAGDVVVIDIGGPVEPGYYSDSTRTYVLGEPSAEVASRLAVLEAAQAAAVAAVRPGVTAESIDAAARDVLVEAGFGDAFVHRTGHGIGLSVHEEPYIVAGNDLVLEPGMAFSIEPGIYFRGEWGARIEDIVVVTDDGVESMNKRPHGLTQL</sequence>
<dbReference type="InterPro" id="IPR029149">
    <property type="entry name" value="Creatin/AminoP/Spt16_N"/>
</dbReference>
<dbReference type="AlphaFoldDB" id="A0A917Q921"/>
<organism evidence="6 7">
    <name type="scientific">Nocardia camponoti</name>
    <dbReference type="NCBI Taxonomy" id="1616106"/>
    <lineage>
        <taxon>Bacteria</taxon>
        <taxon>Bacillati</taxon>
        <taxon>Actinomycetota</taxon>
        <taxon>Actinomycetes</taxon>
        <taxon>Mycobacteriales</taxon>
        <taxon>Nocardiaceae</taxon>
        <taxon>Nocardia</taxon>
    </lineage>
</organism>
<proteinExistence type="inferred from homology"/>
<reference evidence="6" key="1">
    <citation type="journal article" date="2014" name="Int. J. Syst. Evol. Microbiol.">
        <title>Complete genome sequence of Corynebacterium casei LMG S-19264T (=DSM 44701T), isolated from a smear-ripened cheese.</title>
        <authorList>
            <consortium name="US DOE Joint Genome Institute (JGI-PGF)"/>
            <person name="Walter F."/>
            <person name="Albersmeier A."/>
            <person name="Kalinowski J."/>
            <person name="Ruckert C."/>
        </authorList>
    </citation>
    <scope>NUCLEOTIDE SEQUENCE</scope>
    <source>
        <strain evidence="6">CGMCC 4.7278</strain>
    </source>
</reference>
<dbReference type="Pfam" id="PF01321">
    <property type="entry name" value="Creatinase_N"/>
    <property type="match status" value="1"/>
</dbReference>
<accession>A0A917Q921</accession>
<dbReference type="InterPro" id="IPR036005">
    <property type="entry name" value="Creatinase/aminopeptidase-like"/>
</dbReference>
<evidence type="ECO:0000259" key="4">
    <source>
        <dbReference type="Pfam" id="PF00557"/>
    </source>
</evidence>
<dbReference type="SUPFAM" id="SSF53092">
    <property type="entry name" value="Creatinase/prolidase N-terminal domain"/>
    <property type="match status" value="1"/>
</dbReference>
<evidence type="ECO:0000256" key="2">
    <source>
        <dbReference type="ARBA" id="ARBA00022801"/>
    </source>
</evidence>
<reference evidence="6" key="2">
    <citation type="submission" date="2020-09" db="EMBL/GenBank/DDBJ databases">
        <authorList>
            <person name="Sun Q."/>
            <person name="Zhou Y."/>
        </authorList>
    </citation>
    <scope>NUCLEOTIDE SEQUENCE</scope>
    <source>
        <strain evidence="6">CGMCC 4.7278</strain>
    </source>
</reference>
<dbReference type="PANTHER" id="PTHR46112:SF3">
    <property type="entry name" value="AMINOPEPTIDASE YPDF"/>
    <property type="match status" value="1"/>
</dbReference>
<evidence type="ECO:0000259" key="5">
    <source>
        <dbReference type="Pfam" id="PF01321"/>
    </source>
</evidence>
<dbReference type="InterPro" id="IPR001131">
    <property type="entry name" value="Peptidase_M24B_aminopep-P_CS"/>
</dbReference>
<dbReference type="PROSITE" id="PS00491">
    <property type="entry name" value="PROLINE_PEPTIDASE"/>
    <property type="match status" value="1"/>
</dbReference>
<evidence type="ECO:0000256" key="3">
    <source>
        <dbReference type="RuleBase" id="RU000590"/>
    </source>
</evidence>
<evidence type="ECO:0000256" key="1">
    <source>
        <dbReference type="ARBA" id="ARBA00022723"/>
    </source>
</evidence>
<feature type="domain" description="Creatinase N-terminal" evidence="5">
    <location>
        <begin position="7"/>
        <end position="138"/>
    </location>
</feature>
<evidence type="ECO:0000313" key="6">
    <source>
        <dbReference type="EMBL" id="GGK37283.1"/>
    </source>
</evidence>
<keyword evidence="2" id="KW-0378">Hydrolase</keyword>
<dbReference type="Gene3D" id="3.40.350.10">
    <property type="entry name" value="Creatinase/prolidase N-terminal domain"/>
    <property type="match status" value="1"/>
</dbReference>
<dbReference type="SUPFAM" id="SSF55920">
    <property type="entry name" value="Creatinase/aminopeptidase"/>
    <property type="match status" value="1"/>
</dbReference>
<dbReference type="InterPro" id="IPR050659">
    <property type="entry name" value="Peptidase_M24B"/>
</dbReference>
<dbReference type="InterPro" id="IPR000587">
    <property type="entry name" value="Creatinase_N"/>
</dbReference>
<dbReference type="Gene3D" id="3.90.230.10">
    <property type="entry name" value="Creatinase/methionine aminopeptidase superfamily"/>
    <property type="match status" value="1"/>
</dbReference>
<gene>
    <name evidence="6" type="ORF">GCM10011591_06170</name>
</gene>
<dbReference type="GO" id="GO:0046872">
    <property type="term" value="F:metal ion binding"/>
    <property type="evidence" value="ECO:0007669"/>
    <property type="project" value="UniProtKB-KW"/>
</dbReference>
<name>A0A917Q921_9NOCA</name>
<feature type="domain" description="Peptidase M24" evidence="4">
    <location>
        <begin position="147"/>
        <end position="349"/>
    </location>
</feature>
<dbReference type="PANTHER" id="PTHR46112">
    <property type="entry name" value="AMINOPEPTIDASE"/>
    <property type="match status" value="1"/>
</dbReference>